<dbReference type="OrthoDB" id="9809956at2"/>
<feature type="binding site" evidence="7">
    <location>
        <position position="83"/>
    </location>
    <ligand>
        <name>substrate</name>
    </ligand>
</feature>
<dbReference type="EMBL" id="FORC01000003">
    <property type="protein sequence ID" value="SFI91657.1"/>
    <property type="molecule type" value="Genomic_DNA"/>
</dbReference>
<dbReference type="SUPFAM" id="SSF51283">
    <property type="entry name" value="dUTPase-like"/>
    <property type="match status" value="1"/>
</dbReference>
<name>A0A1I3M406_9GAMM</name>
<dbReference type="GO" id="GO:0000287">
    <property type="term" value="F:magnesium ion binding"/>
    <property type="evidence" value="ECO:0007669"/>
    <property type="project" value="UniProtKB-UniRule"/>
</dbReference>
<dbReference type="AlphaFoldDB" id="A0A1I3M406"/>
<keyword evidence="10" id="KW-1185">Reference proteome</keyword>
<keyword evidence="3 7" id="KW-0378">Hydrolase</keyword>
<dbReference type="STRING" id="289370.SAMN05216602_3219"/>
<dbReference type="PANTHER" id="PTHR11241">
    <property type="entry name" value="DEOXYURIDINE 5'-TRIPHOSPHATE NUCLEOTIDOHYDROLASE"/>
    <property type="match status" value="1"/>
</dbReference>
<dbReference type="HAMAP" id="MF_00116">
    <property type="entry name" value="dUTPase_bact"/>
    <property type="match status" value="1"/>
</dbReference>
<organism evidence="9 10">
    <name type="scientific">Phytopseudomonas argentinensis</name>
    <dbReference type="NCBI Taxonomy" id="289370"/>
    <lineage>
        <taxon>Bacteria</taxon>
        <taxon>Pseudomonadati</taxon>
        <taxon>Pseudomonadota</taxon>
        <taxon>Gammaproteobacteria</taxon>
        <taxon>Pseudomonadales</taxon>
        <taxon>Pseudomonadaceae</taxon>
        <taxon>Phytopseudomonas</taxon>
    </lineage>
</organism>
<evidence type="ECO:0000256" key="2">
    <source>
        <dbReference type="ARBA" id="ARBA00022723"/>
    </source>
</evidence>
<protein>
    <recommendedName>
        <fullName evidence="7">Deoxyuridine 5'-triphosphate nucleotidohydrolase</fullName>
        <shortName evidence="7">dUTPase</shortName>
        <ecNumber evidence="7">3.6.1.23</ecNumber>
    </recommendedName>
    <alternativeName>
        <fullName evidence="7">dUTP pyrophosphatase</fullName>
    </alternativeName>
</protein>
<dbReference type="NCBIfam" id="TIGR00576">
    <property type="entry name" value="dut"/>
    <property type="match status" value="1"/>
</dbReference>
<comment type="function">
    <text evidence="7">This enzyme is involved in nucleotide metabolism: it produces dUMP, the immediate precursor of thymidine nucleotides and it decreases the intracellular concentration of dUTP so that uracil cannot be incorporated into DNA.</text>
</comment>
<comment type="catalytic activity">
    <reaction evidence="6 7">
        <text>dUTP + H2O = dUMP + diphosphate + H(+)</text>
        <dbReference type="Rhea" id="RHEA:10248"/>
        <dbReference type="ChEBI" id="CHEBI:15377"/>
        <dbReference type="ChEBI" id="CHEBI:15378"/>
        <dbReference type="ChEBI" id="CHEBI:33019"/>
        <dbReference type="ChEBI" id="CHEBI:61555"/>
        <dbReference type="ChEBI" id="CHEBI:246422"/>
        <dbReference type="EC" id="3.6.1.23"/>
    </reaction>
</comment>
<dbReference type="InterPro" id="IPR036157">
    <property type="entry name" value="dUTPase-like_sf"/>
</dbReference>
<dbReference type="InterPro" id="IPR033704">
    <property type="entry name" value="dUTPase_trimeric"/>
</dbReference>
<dbReference type="GO" id="GO:0004170">
    <property type="term" value="F:dUTP diphosphatase activity"/>
    <property type="evidence" value="ECO:0007669"/>
    <property type="project" value="UniProtKB-UniRule"/>
</dbReference>
<dbReference type="Proteomes" id="UP000183018">
    <property type="component" value="Unassembled WGS sequence"/>
</dbReference>
<keyword evidence="4 7" id="KW-0460">Magnesium</keyword>
<dbReference type="FunFam" id="2.70.40.10:FF:000002">
    <property type="entry name" value="dUTP diphosphatase"/>
    <property type="match status" value="1"/>
</dbReference>
<evidence type="ECO:0000256" key="4">
    <source>
        <dbReference type="ARBA" id="ARBA00022842"/>
    </source>
</evidence>
<sequence>MHALQAKILDPRLGSEFPMPAYATPGSAGLDLRAMLKEDLTLEPGQTVLIPTGLAIHVADPGLAALILPRSGLGHKHGIVLGNLVGLIDSDYQGELMVSCWNRGNTTFKMAVGERIAQLVLVPVIQARFEVVEEFDDSERGAGGFGHSGTK</sequence>
<dbReference type="NCBIfam" id="NF001862">
    <property type="entry name" value="PRK00601.1"/>
    <property type="match status" value="1"/>
</dbReference>
<proteinExistence type="inferred from homology"/>
<feature type="binding site" evidence="7">
    <location>
        <begin position="87"/>
        <end position="89"/>
    </location>
    <ligand>
        <name>substrate</name>
    </ligand>
</feature>
<dbReference type="EC" id="3.6.1.23" evidence="7"/>
<dbReference type="Gene3D" id="2.70.40.10">
    <property type="match status" value="1"/>
</dbReference>
<dbReference type="UniPathway" id="UPA00610">
    <property type="reaction ID" value="UER00666"/>
</dbReference>
<accession>A0A1I3M406</accession>
<evidence type="ECO:0000259" key="8">
    <source>
        <dbReference type="Pfam" id="PF00692"/>
    </source>
</evidence>
<evidence type="ECO:0000256" key="5">
    <source>
        <dbReference type="ARBA" id="ARBA00023080"/>
    </source>
</evidence>
<keyword evidence="5 7" id="KW-0546">Nucleotide metabolism</keyword>
<evidence type="ECO:0000313" key="10">
    <source>
        <dbReference type="Proteomes" id="UP000183018"/>
    </source>
</evidence>
<dbReference type="InterPro" id="IPR029054">
    <property type="entry name" value="dUTPase-like"/>
</dbReference>
<reference evidence="10" key="1">
    <citation type="submission" date="2016-10" db="EMBL/GenBank/DDBJ databases">
        <authorList>
            <person name="Varghese N."/>
            <person name="Submissions S."/>
        </authorList>
    </citation>
    <scope>NUCLEOTIDE SEQUENCE [LARGE SCALE GENOMIC DNA]</scope>
    <source>
        <strain evidence="10">LMG 22563</strain>
    </source>
</reference>
<dbReference type="CDD" id="cd07557">
    <property type="entry name" value="trimeric_dUTPase"/>
    <property type="match status" value="1"/>
</dbReference>
<comment type="pathway">
    <text evidence="7">Pyrimidine metabolism; dUMP biosynthesis; dUMP from dCTP (dUTP route): step 2/2.</text>
</comment>
<feature type="domain" description="dUTPase-like" evidence="8">
    <location>
        <begin position="16"/>
        <end position="149"/>
    </location>
</feature>
<evidence type="ECO:0000256" key="1">
    <source>
        <dbReference type="ARBA" id="ARBA00006581"/>
    </source>
</evidence>
<dbReference type="InterPro" id="IPR008181">
    <property type="entry name" value="dUTPase"/>
</dbReference>
<dbReference type="GO" id="GO:0046081">
    <property type="term" value="P:dUTP catabolic process"/>
    <property type="evidence" value="ECO:0007669"/>
    <property type="project" value="InterPro"/>
</dbReference>
<dbReference type="Pfam" id="PF00692">
    <property type="entry name" value="dUTPase"/>
    <property type="match status" value="1"/>
</dbReference>
<comment type="caution">
    <text evidence="7">Lacks conserved residue(s) required for the propagation of feature annotation.</text>
</comment>
<feature type="binding site" evidence="7">
    <location>
        <begin position="70"/>
        <end position="72"/>
    </location>
    <ligand>
        <name>substrate</name>
    </ligand>
</feature>
<gene>
    <name evidence="7" type="primary">dut</name>
    <name evidence="9" type="ORF">SAMN05216602_3219</name>
</gene>
<evidence type="ECO:0000313" key="9">
    <source>
        <dbReference type="EMBL" id="SFI91657.1"/>
    </source>
</evidence>
<comment type="similarity">
    <text evidence="1 7">Belongs to the dUTPase family.</text>
</comment>
<keyword evidence="2 7" id="KW-0479">Metal-binding</keyword>
<evidence type="ECO:0000256" key="3">
    <source>
        <dbReference type="ARBA" id="ARBA00022801"/>
    </source>
</evidence>
<dbReference type="GO" id="GO:0006226">
    <property type="term" value="P:dUMP biosynthetic process"/>
    <property type="evidence" value="ECO:0007669"/>
    <property type="project" value="UniProtKB-UniRule"/>
</dbReference>
<dbReference type="PANTHER" id="PTHR11241:SF0">
    <property type="entry name" value="DEOXYURIDINE 5'-TRIPHOSPHATE NUCLEOTIDOHYDROLASE"/>
    <property type="match status" value="1"/>
</dbReference>
<evidence type="ECO:0000256" key="7">
    <source>
        <dbReference type="HAMAP-Rule" id="MF_00116"/>
    </source>
</evidence>
<dbReference type="RefSeq" id="WP_074886063.1">
    <property type="nucleotide sequence ID" value="NZ_FORC01000003.1"/>
</dbReference>
<comment type="cofactor">
    <cofactor evidence="7">
        <name>Mg(2+)</name>
        <dbReference type="ChEBI" id="CHEBI:18420"/>
    </cofactor>
</comment>
<evidence type="ECO:0000256" key="6">
    <source>
        <dbReference type="ARBA" id="ARBA00047686"/>
    </source>
</evidence>